<keyword evidence="5" id="KW-1003">Cell membrane</keyword>
<dbReference type="CDD" id="cd16018">
    <property type="entry name" value="Enpp"/>
    <property type="match status" value="1"/>
</dbReference>
<dbReference type="EMBL" id="JW862876">
    <property type="protein sequence ID" value="AFO95393.1"/>
    <property type="molecule type" value="mRNA"/>
</dbReference>
<dbReference type="Gene3D" id="3.40.720.10">
    <property type="entry name" value="Alkaline Phosphatase, subunit A"/>
    <property type="match status" value="1"/>
</dbReference>
<keyword evidence="9 22" id="KW-0732">Signal</keyword>
<comment type="subcellular location">
    <subcellularLocation>
        <location evidence="2">Cell membrane</location>
        <topology evidence="2">Single-pass type I membrane protein</topology>
    </subcellularLocation>
</comment>
<dbReference type="GO" id="GO:0007596">
    <property type="term" value="P:blood coagulation"/>
    <property type="evidence" value="ECO:0007669"/>
    <property type="project" value="UniProtKB-KW"/>
</dbReference>
<keyword evidence="12 21" id="KW-1133">Transmembrane helix</keyword>
<keyword evidence="25" id="KW-1185">Reference proteome</keyword>
<evidence type="ECO:0000256" key="13">
    <source>
        <dbReference type="ARBA" id="ARBA00023084"/>
    </source>
</evidence>
<keyword evidence="7" id="KW-0356">Hemostasis</keyword>
<comment type="function">
    <text evidence="17">Hydrolyzes extracellular Ap3A into AMP and ADP, and Ap4A into AMP and ATP. Ap3A and Ap4A are diadenosine polyphosphates thought to induce proliferation of vascular smooth muscle cells. Acts as a procoagulant, mediating platelet aggregation at the site of nascent thrombus via release of ADP from Ap3A and activation of ADP receptors.</text>
</comment>
<evidence type="ECO:0000256" key="18">
    <source>
        <dbReference type="ARBA" id="ARBA00031114"/>
    </source>
</evidence>
<reference evidence="23 25" key="3">
    <citation type="journal article" date="2014" name="Nature">
        <title>Elephant shark genome provides unique insights into gnathostome evolution.</title>
        <authorList>
            <consortium name="International Elephant Shark Genome Sequencing Consortium"/>
            <person name="Venkatesh B."/>
            <person name="Lee A.P."/>
            <person name="Ravi V."/>
            <person name="Maurya A.K."/>
            <person name="Lian M.M."/>
            <person name="Swann J.B."/>
            <person name="Ohta Y."/>
            <person name="Flajnik M.F."/>
            <person name="Sutoh Y."/>
            <person name="Kasahara M."/>
            <person name="Hoon S."/>
            <person name="Gangu V."/>
            <person name="Roy S.W."/>
            <person name="Irimia M."/>
            <person name="Korzh V."/>
            <person name="Kondrychyn I."/>
            <person name="Lim Z.W."/>
            <person name="Tay B.H."/>
            <person name="Tohari S."/>
            <person name="Kong K.W."/>
            <person name="Ho S."/>
            <person name="Lorente-Galdos B."/>
            <person name="Quilez J."/>
            <person name="Marques-Bonet T."/>
            <person name="Raney B.J."/>
            <person name="Ingham P.W."/>
            <person name="Tay A."/>
            <person name="Hillier L.W."/>
            <person name="Minx P."/>
            <person name="Boehm T."/>
            <person name="Wilson R.K."/>
            <person name="Brenner S."/>
            <person name="Warren W.C."/>
        </authorList>
    </citation>
    <scope>NUCLEOTIDE SEQUENCE</scope>
    <source>
        <tissue evidence="23">Gills</tissue>
    </source>
</reference>
<keyword evidence="6 21" id="KW-0812">Transmembrane</keyword>
<dbReference type="CTD" id="22875"/>
<evidence type="ECO:0000256" key="16">
    <source>
        <dbReference type="ARBA" id="ARBA00023180"/>
    </source>
</evidence>
<protein>
    <recommendedName>
        <fullName evidence="4">bis(5'-adenosyl)-triphosphatase</fullName>
        <ecNumber evidence="4">3.6.1.29</ecNumber>
    </recommendedName>
    <alternativeName>
        <fullName evidence="19">AP3A hydrolase</fullName>
    </alternativeName>
    <alternativeName>
        <fullName evidence="18">Ectonucleotide pyrophosphatase/phosphodiesterase family member 4</fullName>
    </alternativeName>
</protein>
<gene>
    <name evidence="24" type="primary">enpp4</name>
</gene>
<name>V9KCC9_CALMI</name>
<evidence type="ECO:0000256" key="17">
    <source>
        <dbReference type="ARBA" id="ARBA00025036"/>
    </source>
</evidence>
<dbReference type="PANTHER" id="PTHR10151">
    <property type="entry name" value="ECTONUCLEOTIDE PYROPHOSPHATASE/PHOSPHODIESTERASE"/>
    <property type="match status" value="1"/>
</dbReference>
<sequence>MQHFWFILFLVGSGFLGCCCNNLNTSEVRLLLVSFDGFRADYIQRYSFPNLQKIIADGVYVDHLKNVFVTKTFPNHYSLVTGRYAESHGIVANDMYDAATHKNFSVYGGRVHDSFWWDEATPIWVSNEQQGHKSGASMWPGTDVAINNTVPSCYMKYDHNISFNERVDHIINCFTNSSEPINFGTLYWEEPDASGHRYGPDSPQMNDVFKQTDNHIGYLIDQLNKNGLWNTINMIITSDHGMTQLSEKLVIRLDKCLQREYYNWVTLSPVASILPLKNTSYVYEKLAKCDPHMKAYLKEDIPDRFHYKYNERIQPIILIAEEGWTIVQNGTIYMLGDHGYDNDLPSMHPLLVAHGPAFRKGYKTNTIDSIDVYPLMCHILGLKEESNNGTFAHVRCLLVKELCINLPDVIGIVIGSLMVLVTLLCLILLMKRRVSPTRPFSRLQLQDDDDDDDPLID</sequence>
<keyword evidence="14 21" id="KW-0472">Membrane</keyword>
<dbReference type="GO" id="GO:0005886">
    <property type="term" value="C:plasma membrane"/>
    <property type="evidence" value="ECO:0007669"/>
    <property type="project" value="UniProtKB-SubCell"/>
</dbReference>
<keyword evidence="11" id="KW-0862">Zinc</keyword>
<comment type="cofactor">
    <cofactor evidence="1">
        <name>Zn(2+)</name>
        <dbReference type="ChEBI" id="CHEBI:29105"/>
    </cofactor>
</comment>
<dbReference type="OrthoDB" id="415411at2759"/>
<proteinExistence type="evidence at transcript level"/>
<dbReference type="EC" id="3.6.1.29" evidence="4"/>
<dbReference type="GeneTree" id="ENSGT00940000158831"/>
<dbReference type="RefSeq" id="XP_007901469.1">
    <property type="nucleotide sequence ID" value="XM_007903278.2"/>
</dbReference>
<reference evidence="25" key="1">
    <citation type="journal article" date="2006" name="Science">
        <title>Ancient noncoding elements conserved in the human genome.</title>
        <authorList>
            <person name="Venkatesh B."/>
            <person name="Kirkness E.F."/>
            <person name="Loh Y.H."/>
            <person name="Halpern A.L."/>
            <person name="Lee A.P."/>
            <person name="Johnson J."/>
            <person name="Dandona N."/>
            <person name="Viswanathan L.D."/>
            <person name="Tay A."/>
            <person name="Venter J.C."/>
            <person name="Strausberg R.L."/>
            <person name="Brenner S."/>
        </authorList>
    </citation>
    <scope>NUCLEOTIDE SEQUENCE [LARGE SCALE GENOMIC DNA]</scope>
</reference>
<evidence type="ECO:0000256" key="12">
    <source>
        <dbReference type="ARBA" id="ARBA00022989"/>
    </source>
</evidence>
<evidence type="ECO:0000256" key="1">
    <source>
        <dbReference type="ARBA" id="ARBA00001947"/>
    </source>
</evidence>
<evidence type="ECO:0000256" key="3">
    <source>
        <dbReference type="ARBA" id="ARBA00010594"/>
    </source>
</evidence>
<reference evidence="25" key="2">
    <citation type="journal article" date="2007" name="PLoS Biol.">
        <title>Survey sequencing and comparative analysis of the elephant shark (Callorhinchus milii) genome.</title>
        <authorList>
            <person name="Venkatesh B."/>
            <person name="Kirkness E.F."/>
            <person name="Loh Y.H."/>
            <person name="Halpern A.L."/>
            <person name="Lee A.P."/>
            <person name="Johnson J."/>
            <person name="Dandona N."/>
            <person name="Viswanathan L.D."/>
            <person name="Tay A."/>
            <person name="Venter J.C."/>
            <person name="Strausberg R.L."/>
            <person name="Brenner S."/>
        </authorList>
    </citation>
    <scope>NUCLEOTIDE SEQUENCE [LARGE SCALE GENOMIC DNA]</scope>
</reference>
<evidence type="ECO:0000256" key="5">
    <source>
        <dbReference type="ARBA" id="ARBA00022475"/>
    </source>
</evidence>
<evidence type="ECO:0000256" key="14">
    <source>
        <dbReference type="ARBA" id="ARBA00023136"/>
    </source>
</evidence>
<dbReference type="Proteomes" id="UP000314986">
    <property type="component" value="Unassembled WGS sequence"/>
</dbReference>
<comment type="similarity">
    <text evidence="3">Belongs to the nucleotide pyrophosphatase/phosphodiesterase family.</text>
</comment>
<evidence type="ECO:0000313" key="25">
    <source>
        <dbReference type="Proteomes" id="UP000314986"/>
    </source>
</evidence>
<evidence type="ECO:0000313" key="24">
    <source>
        <dbReference type="Ensembl" id="ENSCMIP00000023542.1"/>
    </source>
</evidence>
<evidence type="ECO:0000313" key="23">
    <source>
        <dbReference type="EMBL" id="AFO95393.1"/>
    </source>
</evidence>
<feature type="chain" id="PRO_5044739485" description="bis(5'-adenosyl)-triphosphatase" evidence="22">
    <location>
        <begin position="21"/>
        <end position="457"/>
    </location>
</feature>
<dbReference type="GO" id="GO:0046872">
    <property type="term" value="F:metal ion binding"/>
    <property type="evidence" value="ECO:0007669"/>
    <property type="project" value="UniProtKB-KW"/>
</dbReference>
<keyword evidence="15" id="KW-1015">Disulfide bond</keyword>
<keyword evidence="10" id="KW-0378">Hydrolase</keyword>
<evidence type="ECO:0000256" key="7">
    <source>
        <dbReference type="ARBA" id="ARBA00022696"/>
    </source>
</evidence>
<dbReference type="GO" id="GO:0047710">
    <property type="term" value="F:bis(5'-adenosyl)-triphosphatase activity"/>
    <property type="evidence" value="ECO:0007669"/>
    <property type="project" value="UniProtKB-EC"/>
</dbReference>
<feature type="transmembrane region" description="Helical" evidence="21">
    <location>
        <begin position="409"/>
        <end position="429"/>
    </location>
</feature>
<dbReference type="InterPro" id="IPR017850">
    <property type="entry name" value="Alkaline_phosphatase_core_sf"/>
</dbReference>
<evidence type="ECO:0000256" key="10">
    <source>
        <dbReference type="ARBA" id="ARBA00022801"/>
    </source>
</evidence>
<dbReference type="KEGG" id="cmk:103184989"/>
<evidence type="ECO:0000256" key="2">
    <source>
        <dbReference type="ARBA" id="ARBA00004251"/>
    </source>
</evidence>
<evidence type="ECO:0000256" key="15">
    <source>
        <dbReference type="ARBA" id="ARBA00023157"/>
    </source>
</evidence>
<dbReference type="Ensembl" id="ENSCMIT00000023943.1">
    <property type="protein sequence ID" value="ENSCMIP00000023542.1"/>
    <property type="gene ID" value="ENSCMIG00000010509.1"/>
</dbReference>
<evidence type="ECO:0000256" key="9">
    <source>
        <dbReference type="ARBA" id="ARBA00022729"/>
    </source>
</evidence>
<dbReference type="GeneID" id="103184989"/>
<dbReference type="SUPFAM" id="SSF53649">
    <property type="entry name" value="Alkaline phosphatase-like"/>
    <property type="match status" value="1"/>
</dbReference>
<keyword evidence="13" id="KW-0094">Blood coagulation</keyword>
<dbReference type="InterPro" id="IPR002591">
    <property type="entry name" value="Phosphodiest/P_Trfase"/>
</dbReference>
<dbReference type="Pfam" id="PF01663">
    <property type="entry name" value="Phosphodiest"/>
    <property type="match status" value="1"/>
</dbReference>
<dbReference type="Gene3D" id="3.30.1360.180">
    <property type="match status" value="1"/>
</dbReference>
<evidence type="ECO:0000256" key="11">
    <source>
        <dbReference type="ARBA" id="ARBA00022833"/>
    </source>
</evidence>
<evidence type="ECO:0000256" key="22">
    <source>
        <dbReference type="SAM" id="SignalP"/>
    </source>
</evidence>
<evidence type="ECO:0000256" key="8">
    <source>
        <dbReference type="ARBA" id="ARBA00022723"/>
    </source>
</evidence>
<evidence type="ECO:0000256" key="6">
    <source>
        <dbReference type="ARBA" id="ARBA00022692"/>
    </source>
</evidence>
<dbReference type="AlphaFoldDB" id="V9KCC9"/>
<reference evidence="24" key="4">
    <citation type="submission" date="2025-05" db="UniProtKB">
        <authorList>
            <consortium name="Ensembl"/>
        </authorList>
    </citation>
    <scope>IDENTIFICATION</scope>
</reference>
<evidence type="ECO:0000256" key="21">
    <source>
        <dbReference type="SAM" id="Phobius"/>
    </source>
</evidence>
<evidence type="ECO:0000256" key="20">
    <source>
        <dbReference type="ARBA" id="ARBA00047780"/>
    </source>
</evidence>
<dbReference type="OMA" id="DVCIDHS"/>
<dbReference type="STRING" id="7868.ENSCMIP00000023542"/>
<keyword evidence="16" id="KW-0325">Glycoprotein</keyword>
<keyword evidence="8" id="KW-0479">Metal-binding</keyword>
<evidence type="ECO:0000256" key="19">
    <source>
        <dbReference type="ARBA" id="ARBA00031824"/>
    </source>
</evidence>
<evidence type="ECO:0000256" key="4">
    <source>
        <dbReference type="ARBA" id="ARBA00012377"/>
    </source>
</evidence>
<comment type="catalytic activity">
    <reaction evidence="20">
        <text>P(1),P(3)-bis(5'-adenosyl) triphosphate + H2O = AMP + ADP + 2 H(+)</text>
        <dbReference type="Rhea" id="RHEA:13893"/>
        <dbReference type="ChEBI" id="CHEBI:15377"/>
        <dbReference type="ChEBI" id="CHEBI:15378"/>
        <dbReference type="ChEBI" id="CHEBI:58529"/>
        <dbReference type="ChEBI" id="CHEBI:456215"/>
        <dbReference type="ChEBI" id="CHEBI:456216"/>
        <dbReference type="EC" id="3.6.1.29"/>
    </reaction>
</comment>
<accession>V9KCC9</accession>
<organism evidence="23">
    <name type="scientific">Callorhinchus milii</name>
    <name type="common">Ghost shark</name>
    <dbReference type="NCBI Taxonomy" id="7868"/>
    <lineage>
        <taxon>Eukaryota</taxon>
        <taxon>Metazoa</taxon>
        <taxon>Chordata</taxon>
        <taxon>Craniata</taxon>
        <taxon>Vertebrata</taxon>
        <taxon>Chondrichthyes</taxon>
        <taxon>Holocephali</taxon>
        <taxon>Chimaeriformes</taxon>
        <taxon>Callorhinchidae</taxon>
        <taxon>Callorhinchus</taxon>
    </lineage>
</organism>
<feature type="signal peptide" evidence="22">
    <location>
        <begin position="1"/>
        <end position="20"/>
    </location>
</feature>
<dbReference type="PANTHER" id="PTHR10151:SF79">
    <property type="entry name" value="BIS(5'-ADENOSYL)-TRIPHOSPHATASE ENPP4"/>
    <property type="match status" value="1"/>
</dbReference>